<dbReference type="Proteomes" id="UP000003835">
    <property type="component" value="Unassembled WGS sequence"/>
</dbReference>
<reference evidence="1 2" key="1">
    <citation type="submission" date="2008-07" db="EMBL/GenBank/DDBJ databases">
        <authorList>
            <person name="Tandeau de Marsac N."/>
            <person name="Ferriera S."/>
            <person name="Johnson J."/>
            <person name="Kravitz S."/>
            <person name="Beeson K."/>
            <person name="Sutton G."/>
            <person name="Rogers Y.-H."/>
            <person name="Friedman R."/>
            <person name="Frazier M."/>
            <person name="Venter J.C."/>
        </authorList>
    </citation>
    <scope>NUCLEOTIDE SEQUENCE [LARGE SCALE GENOMIC DNA]</scope>
    <source>
        <strain evidence="1 2">PCC 7420</strain>
    </source>
</reference>
<dbReference type="Gene3D" id="1.20.1220.20">
    <property type="entry name" value="Uncharcterised protein PF01724"/>
    <property type="match status" value="1"/>
</dbReference>
<dbReference type="Pfam" id="PF01724">
    <property type="entry name" value="DUF29"/>
    <property type="match status" value="1"/>
</dbReference>
<dbReference type="STRING" id="118168.MC7420_3518"/>
<protein>
    <submittedName>
        <fullName evidence="1">Conserved domain protein, putative</fullName>
    </submittedName>
</protein>
<keyword evidence="2" id="KW-1185">Reference proteome</keyword>
<evidence type="ECO:0000313" key="2">
    <source>
        <dbReference type="Proteomes" id="UP000003835"/>
    </source>
</evidence>
<dbReference type="InterPro" id="IPR002636">
    <property type="entry name" value="DUF29"/>
</dbReference>
<dbReference type="PANTHER" id="PTHR34235:SF4">
    <property type="entry name" value="SLR0291 PROTEIN"/>
    <property type="match status" value="1"/>
</dbReference>
<dbReference type="AlphaFoldDB" id="B4VZX6"/>
<dbReference type="eggNOG" id="COG0639">
    <property type="taxonomic scope" value="Bacteria"/>
</dbReference>
<gene>
    <name evidence="1" type="ORF">MC7420_3518</name>
</gene>
<accession>B4VZX6</accession>
<name>B4VZX6_9CYAN</name>
<dbReference type="HOGENOM" id="CLU_116670_0_1_3"/>
<proteinExistence type="predicted"/>
<dbReference type="OrthoDB" id="5769308at2"/>
<dbReference type="PANTHER" id="PTHR34235">
    <property type="entry name" value="SLR1203 PROTEIN-RELATED"/>
    <property type="match status" value="1"/>
</dbReference>
<sequence length="153" mass="18135">MAGEALYERDFYSWAFNQANLLRQGRFEQLDLGHLVEELEDLGNRHYDQLESRLIQLIAHLLKWQVQYWKQTNSWRATIRVQRTAIAKLLRRNPGLKSRLDEAMEESWLEARDLAIAETDLPDEQFPDVCPFSFEQVMCEDFWPNSQMEIEGS</sequence>
<evidence type="ECO:0000313" key="1">
    <source>
        <dbReference type="EMBL" id="EDX72446.1"/>
    </source>
</evidence>
<dbReference type="EMBL" id="DS989864">
    <property type="protein sequence ID" value="EDX72446.1"/>
    <property type="molecule type" value="Genomic_DNA"/>
</dbReference>
<organism evidence="1 2">
    <name type="scientific">Coleofasciculus chthonoplastes PCC 7420</name>
    <dbReference type="NCBI Taxonomy" id="118168"/>
    <lineage>
        <taxon>Bacteria</taxon>
        <taxon>Bacillati</taxon>
        <taxon>Cyanobacteriota</taxon>
        <taxon>Cyanophyceae</taxon>
        <taxon>Coleofasciculales</taxon>
        <taxon>Coleofasciculaceae</taxon>
        <taxon>Coleofasciculus</taxon>
    </lineage>
</organism>